<dbReference type="InterPro" id="IPR009492">
    <property type="entry name" value="TniQ"/>
</dbReference>
<dbReference type="AlphaFoldDB" id="A0AA43MBM7"/>
<comment type="caution">
    <text evidence="2">The sequence shown here is derived from an EMBL/GenBank/DDBJ whole genome shotgun (WGS) entry which is preliminary data.</text>
</comment>
<proteinExistence type="predicted"/>
<evidence type="ECO:0000259" key="1">
    <source>
        <dbReference type="Pfam" id="PF06527"/>
    </source>
</evidence>
<dbReference type="EMBL" id="JARXYA010000020">
    <property type="protein sequence ID" value="MDH6504904.1"/>
    <property type="molecule type" value="Genomic_DNA"/>
</dbReference>
<name>A0AA43MBM7_9BURK</name>
<dbReference type="Pfam" id="PF06527">
    <property type="entry name" value="TniQ"/>
    <property type="match status" value="1"/>
</dbReference>
<evidence type="ECO:0000313" key="2">
    <source>
        <dbReference type="EMBL" id="MDH6504904.1"/>
    </source>
</evidence>
<accession>A0AA43MBM7</accession>
<evidence type="ECO:0000313" key="3">
    <source>
        <dbReference type="Proteomes" id="UP001161160"/>
    </source>
</evidence>
<protein>
    <recommendedName>
        <fullName evidence="1">TniQ domain-containing protein</fullName>
    </recommendedName>
</protein>
<keyword evidence="3" id="KW-1185">Reference proteome</keyword>
<dbReference type="RefSeq" id="WP_280757102.1">
    <property type="nucleotide sequence ID" value="NZ_JARXYA010000020.1"/>
</dbReference>
<reference evidence="2" key="1">
    <citation type="submission" date="2023-04" db="EMBL/GenBank/DDBJ databases">
        <title>Genome Encyclopedia of Bacteria and Archaea VI: Functional Genomics of Type Strains.</title>
        <authorList>
            <person name="Whitman W."/>
        </authorList>
    </citation>
    <scope>NUCLEOTIDE SEQUENCE</scope>
    <source>
        <strain evidence="2">Enz.4-51</strain>
    </source>
</reference>
<gene>
    <name evidence="2" type="ORF">M2127_002233</name>
</gene>
<dbReference type="Proteomes" id="UP001161160">
    <property type="component" value="Unassembled WGS sequence"/>
</dbReference>
<organism evidence="2 3">
    <name type="scientific">Polynucleobacter sphagniphilus</name>
    <dbReference type="NCBI Taxonomy" id="1743169"/>
    <lineage>
        <taxon>Bacteria</taxon>
        <taxon>Pseudomonadati</taxon>
        <taxon>Pseudomonadota</taxon>
        <taxon>Betaproteobacteria</taxon>
        <taxon>Burkholderiales</taxon>
        <taxon>Burkholderiaceae</taxon>
        <taxon>Polynucleobacter</taxon>
    </lineage>
</organism>
<sequence>MTHDSCLLVRTPAPHNDESLLGYVLRISEENGYQSPVEIAQLAGMSVQHVNSRHLPVRKLAPIVGLDSQDLDRYSYLSDPVDPASRFKLNHHDLGPRARMHHLGRGVRICPLCIKEGGFIDAFWDLAISIACPRHSIKALFKCHACNSKIEWARPGLLSCKCGADYLEAPLEGASIETVELMQIIYAKTHDQSILGLRQVSQFPLENFEDIALGQFLHMLRTFAFLSIGYQKAELLGEYEYVTNIVVCFNSIFSNWPNGFIGYLQGDNKLTYSNKPSQNFWKKFRGLYRALSQGFWFDRKCNFIFDELVVFGLKKMRGSLYDLIKVEPKNKDLSHIPLVKRLNFKELTHENFLKLVQLKQIRTNVTAARDLGLPQKVLFALDDLGVFNEFGVPGCYKSPSHPWNKKELDNILSKLQNILEAGKLRKRESKNTIHLSRLLGRNVLDLGVKVSIVMDILDQKITVHDMVGSNFGGPILDEDVVKKYIFHRCPKNYRDSVPLCDVSIELSIPGLLIDSLIHLGFLTAIKHDSEVRVLKKSVTQFSEKFIGKELLSKLLCIDGVELSRRIESERVPTLNIPFGDGDDCYPLIPKIFIPRLASNF</sequence>
<feature type="domain" description="TniQ" evidence="1">
    <location>
        <begin position="10"/>
        <end position="137"/>
    </location>
</feature>